<gene>
    <name evidence="3" type="ORF">GDO81_029059</name>
</gene>
<evidence type="ECO:0008006" key="5">
    <source>
        <dbReference type="Google" id="ProtNLM"/>
    </source>
</evidence>
<keyword evidence="4" id="KW-1185">Reference proteome</keyword>
<keyword evidence="2" id="KW-0472">Membrane</keyword>
<keyword evidence="2" id="KW-0812">Transmembrane</keyword>
<dbReference type="AlphaFoldDB" id="A0AAV6ZD70"/>
<accession>A0AAV6ZD70</accession>
<dbReference type="EMBL" id="WNYA01000823">
    <property type="protein sequence ID" value="KAG8547117.1"/>
    <property type="molecule type" value="Genomic_DNA"/>
</dbReference>
<evidence type="ECO:0000256" key="2">
    <source>
        <dbReference type="SAM" id="Phobius"/>
    </source>
</evidence>
<sequence>MMDTFSVIYSVAVVLPIILITGLCIGCRKKIPVHITETGYYKDKQPHTHPPSSFMILTRPQPLPRSVSSQGTMCHQDLLLTLPKSPCSESRRSSVGREIKGFPDTCDSIKPSASAPLLISKSAGNDDDDEDYDDGGNQNYINDNPCCGYIEVYQQMMDA</sequence>
<proteinExistence type="predicted"/>
<comment type="caution">
    <text evidence="3">The sequence shown here is derived from an EMBL/GenBank/DDBJ whole genome shotgun (WGS) entry which is preliminary data.</text>
</comment>
<reference evidence="3" key="1">
    <citation type="thesis" date="2020" institute="ProQuest LLC" country="789 East Eisenhower Parkway, Ann Arbor, MI, USA">
        <title>Comparative Genomics and Chromosome Evolution.</title>
        <authorList>
            <person name="Mudd A.B."/>
        </authorList>
    </citation>
    <scope>NUCLEOTIDE SEQUENCE</scope>
    <source>
        <strain evidence="3">237g6f4</strain>
        <tissue evidence="3">Blood</tissue>
    </source>
</reference>
<feature type="transmembrane region" description="Helical" evidence="2">
    <location>
        <begin position="6"/>
        <end position="25"/>
    </location>
</feature>
<organism evidence="3 4">
    <name type="scientific">Engystomops pustulosus</name>
    <name type="common">Tungara frog</name>
    <name type="synonym">Physalaemus pustulosus</name>
    <dbReference type="NCBI Taxonomy" id="76066"/>
    <lineage>
        <taxon>Eukaryota</taxon>
        <taxon>Metazoa</taxon>
        <taxon>Chordata</taxon>
        <taxon>Craniata</taxon>
        <taxon>Vertebrata</taxon>
        <taxon>Euteleostomi</taxon>
        <taxon>Amphibia</taxon>
        <taxon>Batrachia</taxon>
        <taxon>Anura</taxon>
        <taxon>Neobatrachia</taxon>
        <taxon>Hyloidea</taxon>
        <taxon>Leptodactylidae</taxon>
        <taxon>Leiuperinae</taxon>
        <taxon>Engystomops</taxon>
    </lineage>
</organism>
<dbReference type="Proteomes" id="UP000824782">
    <property type="component" value="Unassembled WGS sequence"/>
</dbReference>
<name>A0AAV6ZD70_ENGPU</name>
<evidence type="ECO:0000256" key="1">
    <source>
        <dbReference type="SAM" id="MobiDB-lite"/>
    </source>
</evidence>
<feature type="region of interest" description="Disordered" evidence="1">
    <location>
        <begin position="117"/>
        <end position="139"/>
    </location>
</feature>
<evidence type="ECO:0000313" key="4">
    <source>
        <dbReference type="Proteomes" id="UP000824782"/>
    </source>
</evidence>
<evidence type="ECO:0000313" key="3">
    <source>
        <dbReference type="EMBL" id="KAG8547117.1"/>
    </source>
</evidence>
<keyword evidence="2" id="KW-1133">Transmembrane helix</keyword>
<feature type="compositionally biased region" description="Acidic residues" evidence="1">
    <location>
        <begin position="125"/>
        <end position="134"/>
    </location>
</feature>
<protein>
    <recommendedName>
        <fullName evidence="5">Linker for activation of T-cells family member 2</fullName>
    </recommendedName>
</protein>